<evidence type="ECO:0000259" key="8">
    <source>
        <dbReference type="Pfam" id="PF00931"/>
    </source>
</evidence>
<dbReference type="InterPro" id="IPR032675">
    <property type="entry name" value="LRR_dom_sf"/>
</dbReference>
<dbReference type="InterPro" id="IPR042197">
    <property type="entry name" value="Apaf_helical"/>
</dbReference>
<keyword evidence="5" id="KW-0611">Plant defense</keyword>
<organism evidence="12 13">
    <name type="scientific">Eutrema salsugineum</name>
    <name type="common">Saltwater cress</name>
    <name type="synonym">Sisymbrium salsugineum</name>
    <dbReference type="NCBI Taxonomy" id="72664"/>
    <lineage>
        <taxon>Eukaryota</taxon>
        <taxon>Viridiplantae</taxon>
        <taxon>Streptophyta</taxon>
        <taxon>Embryophyta</taxon>
        <taxon>Tracheophyta</taxon>
        <taxon>Spermatophyta</taxon>
        <taxon>Magnoliopsida</taxon>
        <taxon>eudicotyledons</taxon>
        <taxon>Gunneridae</taxon>
        <taxon>Pentapetalae</taxon>
        <taxon>rosids</taxon>
        <taxon>malvids</taxon>
        <taxon>Brassicales</taxon>
        <taxon>Brassicaceae</taxon>
        <taxon>Eutremeae</taxon>
        <taxon>Eutrema</taxon>
    </lineage>
</organism>
<dbReference type="EMBL" id="KI517881">
    <property type="protein sequence ID" value="ESQ29136.1"/>
    <property type="molecule type" value="Genomic_DNA"/>
</dbReference>
<dbReference type="Pfam" id="PF00931">
    <property type="entry name" value="NB-ARC"/>
    <property type="match status" value="1"/>
</dbReference>
<evidence type="ECO:0000313" key="12">
    <source>
        <dbReference type="EMBL" id="ESQ29136.1"/>
    </source>
</evidence>
<dbReference type="Gene3D" id="1.10.8.430">
    <property type="entry name" value="Helical domain of apoptotic protease-activating factors"/>
    <property type="match status" value="1"/>
</dbReference>
<feature type="domain" description="NB-ARC" evidence="8">
    <location>
        <begin position="158"/>
        <end position="326"/>
    </location>
</feature>
<evidence type="ECO:0000256" key="4">
    <source>
        <dbReference type="ARBA" id="ARBA00022741"/>
    </source>
</evidence>
<dbReference type="Gene3D" id="3.40.50.300">
    <property type="entry name" value="P-loop containing nucleotide triphosphate hydrolases"/>
    <property type="match status" value="1"/>
</dbReference>
<feature type="domain" description="Disease resistance protein winged helix" evidence="10">
    <location>
        <begin position="414"/>
        <end position="481"/>
    </location>
</feature>
<evidence type="ECO:0000256" key="1">
    <source>
        <dbReference type="ARBA" id="ARBA00008894"/>
    </source>
</evidence>
<keyword evidence="4" id="KW-0547">Nucleotide-binding</keyword>
<dbReference type="PANTHER" id="PTHR33463">
    <property type="entry name" value="NB-ARC DOMAIN-CONTAINING PROTEIN-RELATED"/>
    <property type="match status" value="1"/>
</dbReference>
<dbReference type="InterPro" id="IPR027417">
    <property type="entry name" value="P-loop_NTPase"/>
</dbReference>
<dbReference type="InterPro" id="IPR055414">
    <property type="entry name" value="LRR_R13L4/SHOC2-like"/>
</dbReference>
<dbReference type="InterPro" id="IPR002182">
    <property type="entry name" value="NB-ARC"/>
</dbReference>
<evidence type="ECO:0000256" key="7">
    <source>
        <dbReference type="SAM" id="Coils"/>
    </source>
</evidence>
<protein>
    <submittedName>
        <fullName evidence="12">Uncharacterized protein</fullName>
    </submittedName>
</protein>
<dbReference type="Proteomes" id="UP000030689">
    <property type="component" value="Unassembled WGS sequence"/>
</dbReference>
<evidence type="ECO:0000259" key="9">
    <source>
        <dbReference type="Pfam" id="PF23247"/>
    </source>
</evidence>
<evidence type="ECO:0000256" key="3">
    <source>
        <dbReference type="ARBA" id="ARBA00022737"/>
    </source>
</evidence>
<dbReference type="GO" id="GO:0005524">
    <property type="term" value="F:ATP binding"/>
    <property type="evidence" value="ECO:0007669"/>
    <property type="project" value="UniProtKB-KW"/>
</dbReference>
<dbReference type="OMA" id="PFPNTEN"/>
<dbReference type="FunFam" id="1.10.8.430:FF:000003">
    <property type="entry name" value="Probable disease resistance protein At5g66910"/>
    <property type="match status" value="1"/>
</dbReference>
<keyword evidence="13" id="KW-1185">Reference proteome</keyword>
<dbReference type="Pfam" id="PF23559">
    <property type="entry name" value="WHD_DRP"/>
    <property type="match status" value="1"/>
</dbReference>
<evidence type="ECO:0000256" key="5">
    <source>
        <dbReference type="ARBA" id="ARBA00022821"/>
    </source>
</evidence>
<dbReference type="Gramene" id="ESQ29136">
    <property type="protein sequence ID" value="ESQ29136"/>
    <property type="gene ID" value="EUTSA_v10023263mg"/>
</dbReference>
<dbReference type="InterPro" id="IPR058922">
    <property type="entry name" value="WHD_DRP"/>
</dbReference>
<dbReference type="Gene3D" id="1.10.10.10">
    <property type="entry name" value="Winged helix-like DNA-binding domain superfamily/Winged helix DNA-binding domain"/>
    <property type="match status" value="1"/>
</dbReference>
<comment type="similarity">
    <text evidence="1">Belongs to the disease resistance NB-LRR family.</text>
</comment>
<dbReference type="Pfam" id="PF23247">
    <property type="entry name" value="LRR_RPS2"/>
    <property type="match status" value="1"/>
</dbReference>
<dbReference type="PANTHER" id="PTHR33463:SF210">
    <property type="entry name" value="NB-ARC DOMAIN-CONTAINING PROTEIN"/>
    <property type="match status" value="1"/>
</dbReference>
<proteinExistence type="inferred from homology"/>
<dbReference type="Pfam" id="PF23598">
    <property type="entry name" value="LRR_14"/>
    <property type="match status" value="1"/>
</dbReference>
<dbReference type="Gene3D" id="3.80.10.10">
    <property type="entry name" value="Ribonuclease Inhibitor"/>
    <property type="match status" value="1"/>
</dbReference>
<keyword evidence="6" id="KW-0067">ATP-binding</keyword>
<dbReference type="FunFam" id="1.10.10.10:FF:000322">
    <property type="entry name" value="Probable disease resistance protein At1g63360"/>
    <property type="match status" value="1"/>
</dbReference>
<dbReference type="SUPFAM" id="SSF52058">
    <property type="entry name" value="L domain-like"/>
    <property type="match status" value="1"/>
</dbReference>
<accession>V4MD47</accession>
<evidence type="ECO:0000313" key="13">
    <source>
        <dbReference type="Proteomes" id="UP000030689"/>
    </source>
</evidence>
<feature type="domain" description="Disease resistance protein At4g27190-like leucine-rich repeats" evidence="9">
    <location>
        <begin position="695"/>
        <end position="814"/>
    </location>
</feature>
<dbReference type="InterPro" id="IPR050905">
    <property type="entry name" value="Plant_NBS-LRR"/>
</dbReference>
<dbReference type="InterPro" id="IPR057135">
    <property type="entry name" value="At4g27190-like_LRR"/>
</dbReference>
<keyword evidence="7" id="KW-0175">Coiled coil</keyword>
<feature type="domain" description="Disease resistance R13L4/SHOC-2-like LRR" evidence="11">
    <location>
        <begin position="505"/>
        <end position="660"/>
    </location>
</feature>
<dbReference type="GO" id="GO:0043531">
    <property type="term" value="F:ADP binding"/>
    <property type="evidence" value="ECO:0007669"/>
    <property type="project" value="InterPro"/>
</dbReference>
<dbReference type="eggNOG" id="KOG4658">
    <property type="taxonomic scope" value="Eukaryota"/>
</dbReference>
<name>V4MD47_EUTSA</name>
<dbReference type="KEGG" id="eus:EUTSA_v10023263mg"/>
<keyword evidence="2" id="KW-0433">Leucine-rich repeat</keyword>
<dbReference type="FunFam" id="3.40.50.300:FF:001091">
    <property type="entry name" value="Probable disease resistance protein At1g61300"/>
    <property type="match status" value="1"/>
</dbReference>
<dbReference type="InterPro" id="IPR036388">
    <property type="entry name" value="WH-like_DNA-bd_sf"/>
</dbReference>
<reference evidence="12 13" key="1">
    <citation type="journal article" date="2013" name="Front. Plant Sci.">
        <title>The Reference Genome of the Halophytic Plant Eutrema salsugineum.</title>
        <authorList>
            <person name="Yang R."/>
            <person name="Jarvis D.E."/>
            <person name="Chen H."/>
            <person name="Beilstein M.A."/>
            <person name="Grimwood J."/>
            <person name="Jenkins J."/>
            <person name="Shu S."/>
            <person name="Prochnik S."/>
            <person name="Xin M."/>
            <person name="Ma C."/>
            <person name="Schmutz J."/>
            <person name="Wing R.A."/>
            <person name="Mitchell-Olds T."/>
            <person name="Schumaker K.S."/>
            <person name="Wang X."/>
        </authorList>
    </citation>
    <scope>NUCLEOTIDE SEQUENCE [LARGE SCALE GENOMIC DNA]</scope>
</reference>
<evidence type="ECO:0000256" key="2">
    <source>
        <dbReference type="ARBA" id="ARBA00022614"/>
    </source>
</evidence>
<gene>
    <name evidence="12" type="ORF">EUTSA_v10023263mg</name>
</gene>
<dbReference type="SUPFAM" id="SSF52540">
    <property type="entry name" value="P-loop containing nucleoside triphosphate hydrolases"/>
    <property type="match status" value="1"/>
</dbReference>
<dbReference type="AlphaFoldDB" id="V4MD47"/>
<dbReference type="GO" id="GO:0006952">
    <property type="term" value="P:defense response"/>
    <property type="evidence" value="ECO:0007669"/>
    <property type="project" value="UniProtKB-KW"/>
</dbReference>
<feature type="coiled-coil region" evidence="7">
    <location>
        <begin position="20"/>
        <end position="54"/>
    </location>
</feature>
<evidence type="ECO:0000259" key="11">
    <source>
        <dbReference type="Pfam" id="PF23598"/>
    </source>
</evidence>
<sequence>MGISFSIPCDPCVNKISDWLDEKVACIHNLKKNLKALETNMEDLKAKWDHLSSRVTREEDRGLQRLAEIQVWFTRTETVGKEVNELLSARDDELQSLCLCGFCSKSLISSYRFGKRVVMTLREVEKLKSGGVFEVVAEQAQTPEVQERQLQPTIVGQEIMLDEAWEHLRKDGVGIMGLYGMGGVGKTTLLEQINNKFSEERCGFDFVIWVVVSKELHVEKIQDEVARKVDLGGGEWKEKEKTQKADVLFTFLKKKKFVLFLDDIWEKVELKEIGIPFPTAQNGCKLAFTTRSQDVCAHMGVKDPMEVQCLEENKAFDLFQKKVGPITLGSDPDIPDLARKVAKKCCGLPLALNVVGETMSCKRTVQEWRHAIDVLTSYAVEFSGMEDKILPLLKYSYDNLKGEQVKSCLLYCALFPEDGNIRKETLIDYWSQGIIDGSECVEKAENEGYGIINSLVRASLLMEVRCRKDIVRMHDVIREMALWIASDLGKEKEAFIVRAGVGLRDMPKVKSWKVVRKMSLMKNQIHHLDGSGLVVLDLSNNRNLSELPEGISKLVSLQYLNLSRTAITHLCKGLQQLKKLIHLDLRETSELSSMAGISSLHNLKVLKFSGSAFSWGFDTVKELESLEHLEIIDTGFFDLSQGFEEFSSSHRLMNCTRSVKLRYCGDGLHSSEISLPVTMDKLWCIRIEDCSISEIKMVNIETKMVSPLHNPRSPRFFRLSDVGIKRCRYLRELTFLMFAPNLKSLTVFESPELEDIIHKEKACEGKESEIDPFRKLISLELCDLPELKNIYWSPLCFPCLERIDVTNCPNLKKLPLDSQSGTHAGNGLIIRYKEKEWFDGVEWEDEATKTRFLLSSCPQPSERRKLVY</sequence>
<evidence type="ECO:0000259" key="10">
    <source>
        <dbReference type="Pfam" id="PF23559"/>
    </source>
</evidence>
<dbReference type="PRINTS" id="PR00364">
    <property type="entry name" value="DISEASERSIST"/>
</dbReference>
<keyword evidence="3" id="KW-0677">Repeat</keyword>
<evidence type="ECO:0000256" key="6">
    <source>
        <dbReference type="ARBA" id="ARBA00022840"/>
    </source>
</evidence>